<evidence type="ECO:0000313" key="3">
    <source>
        <dbReference type="Proteomes" id="UP000677082"/>
    </source>
</evidence>
<sequence>MSRTAEIATQVHTDSTAPDGLRLDPEFEEPYYLLVARLRVQERVEFEGFVLCHGDLLTSWTLAEDLAKLPRTLAATSDRSRVYAIAARLAPRCAGWAAVRAVAWYGQHRTHRQ</sequence>
<dbReference type="EMBL" id="BOQN01000023">
    <property type="protein sequence ID" value="GIM90110.1"/>
    <property type="molecule type" value="Genomic_DNA"/>
</dbReference>
<proteinExistence type="predicted"/>
<evidence type="ECO:0000313" key="2">
    <source>
        <dbReference type="EMBL" id="GIM90110.1"/>
    </source>
</evidence>
<dbReference type="AlphaFoldDB" id="A0A919W330"/>
<gene>
    <name evidence="2" type="ORF">Ato02nite_019030</name>
</gene>
<dbReference type="RefSeq" id="WP_213006058.1">
    <property type="nucleotide sequence ID" value="NZ_BOQN01000023.1"/>
</dbReference>
<feature type="region of interest" description="Disordered" evidence="1">
    <location>
        <begin position="1"/>
        <end position="22"/>
    </location>
</feature>
<dbReference type="Proteomes" id="UP000677082">
    <property type="component" value="Unassembled WGS sequence"/>
</dbReference>
<name>A0A919W330_9ACTN</name>
<protein>
    <submittedName>
        <fullName evidence="2">Uncharacterized protein</fullName>
    </submittedName>
</protein>
<reference evidence="2 3" key="1">
    <citation type="submission" date="2021-03" db="EMBL/GenBank/DDBJ databases">
        <title>Whole genome shotgun sequence of Actinoplanes toevensis NBRC 105298.</title>
        <authorList>
            <person name="Komaki H."/>
            <person name="Tamura T."/>
        </authorList>
    </citation>
    <scope>NUCLEOTIDE SEQUENCE [LARGE SCALE GENOMIC DNA]</scope>
    <source>
        <strain evidence="2 3">NBRC 105298</strain>
    </source>
</reference>
<organism evidence="2 3">
    <name type="scientific">Paractinoplanes toevensis</name>
    <dbReference type="NCBI Taxonomy" id="571911"/>
    <lineage>
        <taxon>Bacteria</taxon>
        <taxon>Bacillati</taxon>
        <taxon>Actinomycetota</taxon>
        <taxon>Actinomycetes</taxon>
        <taxon>Micromonosporales</taxon>
        <taxon>Micromonosporaceae</taxon>
        <taxon>Paractinoplanes</taxon>
    </lineage>
</organism>
<evidence type="ECO:0000256" key="1">
    <source>
        <dbReference type="SAM" id="MobiDB-lite"/>
    </source>
</evidence>
<keyword evidence="3" id="KW-1185">Reference proteome</keyword>
<accession>A0A919W330</accession>
<comment type="caution">
    <text evidence="2">The sequence shown here is derived from an EMBL/GenBank/DDBJ whole genome shotgun (WGS) entry which is preliminary data.</text>
</comment>